<comment type="caution">
    <text evidence="2">The sequence shown here is derived from an EMBL/GenBank/DDBJ whole genome shotgun (WGS) entry which is preliminary data.</text>
</comment>
<proteinExistence type="predicted"/>
<dbReference type="Proteomes" id="UP000094936">
    <property type="component" value="Unassembled WGS sequence"/>
</dbReference>
<accession>A0A1C3EKM0</accession>
<dbReference type="OrthoDB" id="9804751at2"/>
<reference evidence="2 3" key="1">
    <citation type="submission" date="2016-05" db="EMBL/GenBank/DDBJ databases">
        <title>Genomic Taxonomy of the Vibrionaceae.</title>
        <authorList>
            <person name="Gomez-Gil B."/>
            <person name="Enciso-Ibarra J."/>
        </authorList>
    </citation>
    <scope>NUCLEOTIDE SEQUENCE [LARGE SCALE GENOMIC DNA]</scope>
    <source>
        <strain evidence="2 3">CAIM 1920</strain>
    </source>
</reference>
<protein>
    <submittedName>
        <fullName evidence="2">Signal transduction protein</fullName>
    </submittedName>
</protein>
<name>A0A1C3EKM0_9GAMM</name>
<dbReference type="SUPFAM" id="SSF141868">
    <property type="entry name" value="EAL domain-like"/>
    <property type="match status" value="1"/>
</dbReference>
<sequence>MAEVFFSCQPVFDADLKHWGNDLLFREGLENKFPSIDEDTATSRVLSANFLASGNQSGAKYIVNFGESSLIDEIPLSMPAESLVISVTKDSTPSQRLIDNLKAYRSDGYQIMVDGNAFRQSWSQYIELIDIIRVSMDVDDPAAWEAIATKYANKTFLACKVETQDELMMAKQFGFSLFQGYFFEKPQIVRSEDVAPSVLTLLDVCIIINRSPNDIDGLTQLISKDVSLLYKVVASANILAKTKTSAITNPRQAVVYLGVESLRRLVSLLIMSNMSNKAAFQLQNTALLRATFMSSLNVSDQNFDPDEGFIVGAFSLLDVMLSRPMEEITQHLDLSYDVKRAMVSQDGVYGCALALCKDIERANWNGVTHWCNQFSVSDKAVLKTYEKCRDETAEIMSSMQV</sequence>
<dbReference type="RefSeq" id="WP_068901475.1">
    <property type="nucleotide sequence ID" value="NZ_JBHUIF010000015.1"/>
</dbReference>
<dbReference type="Gene3D" id="3.20.20.450">
    <property type="entry name" value="EAL domain"/>
    <property type="match status" value="1"/>
</dbReference>
<evidence type="ECO:0000313" key="3">
    <source>
        <dbReference type="Proteomes" id="UP000094936"/>
    </source>
</evidence>
<dbReference type="PANTHER" id="PTHR33525:SF4">
    <property type="entry name" value="CYCLIC DI-GMP PHOSPHODIESTERASE CDGJ"/>
    <property type="match status" value="1"/>
</dbReference>
<keyword evidence="3" id="KW-1185">Reference proteome</keyword>
<dbReference type="InterPro" id="IPR014408">
    <property type="entry name" value="dGMP_Pdiesterase_EAL/HD-GYP"/>
</dbReference>
<dbReference type="AlphaFoldDB" id="A0A1C3EKM0"/>
<dbReference type="PROSITE" id="PS51833">
    <property type="entry name" value="HDOD"/>
    <property type="match status" value="1"/>
</dbReference>
<dbReference type="Pfam" id="PF08668">
    <property type="entry name" value="HDOD"/>
    <property type="match status" value="1"/>
</dbReference>
<organism evidence="2 3">
    <name type="scientific">Veronia pacifica</name>
    <dbReference type="NCBI Taxonomy" id="1080227"/>
    <lineage>
        <taxon>Bacteria</taxon>
        <taxon>Pseudomonadati</taxon>
        <taxon>Pseudomonadota</taxon>
        <taxon>Gammaproteobacteria</taxon>
        <taxon>Vibrionales</taxon>
        <taxon>Vibrionaceae</taxon>
        <taxon>Veronia</taxon>
    </lineage>
</organism>
<dbReference type="EMBL" id="LYBM01000013">
    <property type="protein sequence ID" value="ODA33786.1"/>
    <property type="molecule type" value="Genomic_DNA"/>
</dbReference>
<dbReference type="PIRSF" id="PIRSF003180">
    <property type="entry name" value="DiGMPpdiest_YuxH"/>
    <property type="match status" value="1"/>
</dbReference>
<gene>
    <name evidence="2" type="ORF">A8L45_09155</name>
</gene>
<evidence type="ECO:0000313" key="2">
    <source>
        <dbReference type="EMBL" id="ODA33786.1"/>
    </source>
</evidence>
<dbReference type="STRING" id="1080227.A8L45_09155"/>
<dbReference type="InterPro" id="IPR013976">
    <property type="entry name" value="HDOD"/>
</dbReference>
<dbReference type="SUPFAM" id="SSF109604">
    <property type="entry name" value="HD-domain/PDEase-like"/>
    <property type="match status" value="1"/>
</dbReference>
<dbReference type="InterPro" id="IPR035919">
    <property type="entry name" value="EAL_sf"/>
</dbReference>
<dbReference type="Gene3D" id="1.10.3210.10">
    <property type="entry name" value="Hypothetical protein af1432"/>
    <property type="match status" value="1"/>
</dbReference>
<feature type="domain" description="HDOD" evidence="1">
    <location>
        <begin position="188"/>
        <end position="380"/>
    </location>
</feature>
<dbReference type="PANTHER" id="PTHR33525">
    <property type="match status" value="1"/>
</dbReference>
<dbReference type="InterPro" id="IPR052340">
    <property type="entry name" value="RNase_Y/CdgJ"/>
</dbReference>
<evidence type="ECO:0000259" key="1">
    <source>
        <dbReference type="PROSITE" id="PS51833"/>
    </source>
</evidence>